<protein>
    <submittedName>
        <fullName evidence="2">Uncharacterized protein</fullName>
    </submittedName>
</protein>
<dbReference type="Proteomes" id="UP000275401">
    <property type="component" value="Unassembled WGS sequence"/>
</dbReference>
<keyword evidence="1" id="KW-0472">Membrane</keyword>
<evidence type="ECO:0000313" key="2">
    <source>
        <dbReference type="EMBL" id="RNG21689.1"/>
    </source>
</evidence>
<reference evidence="2 3" key="1">
    <citation type="submission" date="2018-11" db="EMBL/GenBank/DDBJ databases">
        <title>The Potential of Streptomyces as Biocontrol Agents against the Tomato grey mould, Botrytis cinerea (Gray mold) Frontiers in Microbiology.</title>
        <authorList>
            <person name="Li D."/>
        </authorList>
    </citation>
    <scope>NUCLEOTIDE SEQUENCE [LARGE SCALE GENOMIC DNA]</scope>
    <source>
        <strain evidence="2 3">NEAU-LD23</strain>
    </source>
</reference>
<sequence>MKSSVFRRRYGDSPPHLLLLLGSFALTAYAGVRLLRGDWLGIVLWFVGAAVLHDLVLLPLYGLADRALRRAVPAPASYVTFVRVPAFVSGLLLLVWFPLIAGTQRSRYERAAGLSADVFLPRWLLITAGLFAVSALWLSVRAAVWRARARRRDAGS</sequence>
<feature type="transmembrane region" description="Helical" evidence="1">
    <location>
        <begin position="76"/>
        <end position="100"/>
    </location>
</feature>
<comment type="caution">
    <text evidence="2">The sequence shown here is derived from an EMBL/GenBank/DDBJ whole genome shotgun (WGS) entry which is preliminary data.</text>
</comment>
<feature type="transmembrane region" description="Helical" evidence="1">
    <location>
        <begin position="120"/>
        <end position="144"/>
    </location>
</feature>
<feature type="transmembrane region" description="Helical" evidence="1">
    <location>
        <begin position="40"/>
        <end position="64"/>
    </location>
</feature>
<dbReference type="AlphaFoldDB" id="A0A3M8VYT5"/>
<evidence type="ECO:0000256" key="1">
    <source>
        <dbReference type="SAM" id="Phobius"/>
    </source>
</evidence>
<name>A0A3M8VYT5_9ACTN</name>
<organism evidence="2 3">
    <name type="scientific">Streptomyces botrytidirepellens</name>
    <dbReference type="NCBI Taxonomy" id="2486417"/>
    <lineage>
        <taxon>Bacteria</taxon>
        <taxon>Bacillati</taxon>
        <taxon>Actinomycetota</taxon>
        <taxon>Actinomycetes</taxon>
        <taxon>Kitasatosporales</taxon>
        <taxon>Streptomycetaceae</taxon>
        <taxon>Streptomyces</taxon>
    </lineage>
</organism>
<keyword evidence="3" id="KW-1185">Reference proteome</keyword>
<keyword evidence="1" id="KW-0812">Transmembrane</keyword>
<dbReference type="EMBL" id="RIBZ01000271">
    <property type="protein sequence ID" value="RNG21689.1"/>
    <property type="molecule type" value="Genomic_DNA"/>
</dbReference>
<evidence type="ECO:0000313" key="3">
    <source>
        <dbReference type="Proteomes" id="UP000275401"/>
    </source>
</evidence>
<keyword evidence="1" id="KW-1133">Transmembrane helix</keyword>
<accession>A0A3M8VYT5</accession>
<dbReference type="RefSeq" id="WP_123102113.1">
    <property type="nucleotide sequence ID" value="NZ_RIBZ01000271.1"/>
</dbReference>
<gene>
    <name evidence="2" type="ORF">EEJ42_22065</name>
</gene>
<proteinExistence type="predicted"/>